<dbReference type="Gene3D" id="2.160.10.10">
    <property type="entry name" value="Hexapeptide repeat proteins"/>
    <property type="match status" value="2"/>
</dbReference>
<accession>A0A1Y5Y9M4</accession>
<dbReference type="Pfam" id="PF00132">
    <property type="entry name" value="Hexapep"/>
    <property type="match status" value="1"/>
</dbReference>
<dbReference type="PROSITE" id="PS00101">
    <property type="entry name" value="HEXAPEP_TRANSFERASES"/>
    <property type="match status" value="1"/>
</dbReference>
<keyword evidence="1 3" id="KW-0808">Transferase</keyword>
<dbReference type="RefSeq" id="WP_084435082.1">
    <property type="nucleotide sequence ID" value="NZ_FWXV01000030.1"/>
</dbReference>
<keyword evidence="4" id="KW-1185">Reference proteome</keyword>
<organism evidence="3 4">
    <name type="scientific">Kibdelosporangium aridum</name>
    <dbReference type="NCBI Taxonomy" id="2030"/>
    <lineage>
        <taxon>Bacteria</taxon>
        <taxon>Bacillati</taxon>
        <taxon>Actinomycetota</taxon>
        <taxon>Actinomycetes</taxon>
        <taxon>Pseudonocardiales</taxon>
        <taxon>Pseudonocardiaceae</taxon>
        <taxon>Kibdelosporangium</taxon>
    </lineage>
</organism>
<protein>
    <submittedName>
        <fullName evidence="3">Transferase hexapeptide (Six repeat-containing protein)</fullName>
    </submittedName>
</protein>
<dbReference type="InterPro" id="IPR050179">
    <property type="entry name" value="Trans_hexapeptide_repeat"/>
</dbReference>
<reference evidence="3 4" key="1">
    <citation type="submission" date="2017-04" db="EMBL/GenBank/DDBJ databases">
        <authorList>
            <person name="Afonso C.L."/>
            <person name="Miller P.J."/>
            <person name="Scott M.A."/>
            <person name="Spackman E."/>
            <person name="Goraichik I."/>
            <person name="Dimitrov K.M."/>
            <person name="Suarez D.L."/>
            <person name="Swayne D.E."/>
        </authorList>
    </citation>
    <scope>NUCLEOTIDE SEQUENCE [LARGE SCALE GENOMIC DNA]</scope>
    <source>
        <strain evidence="3 4">DSM 43828</strain>
    </source>
</reference>
<evidence type="ECO:0000256" key="2">
    <source>
        <dbReference type="ARBA" id="ARBA00022737"/>
    </source>
</evidence>
<evidence type="ECO:0000256" key="1">
    <source>
        <dbReference type="ARBA" id="ARBA00022679"/>
    </source>
</evidence>
<sequence length="272" mass="28296">MILRRGMTADELDKAGLLNIQAGADISRFAVFIPTDAHGASRTITLGEGTVIGAFAVVHGGTQLGEQARVEEHTVVGKPELGYAVGETYSGAGALTQIDAGTVVRSGAVVYAAVTIGHNTIVGHHTVLRTAVRIGDETQLGHHLVVEREARIGHYVRCSPGSHLTSSIQLADRVFLGAGIRTINDKTLTWRHPYKQPKLKPPSFGFGAKVGSGTTVLSGVAVGEHAFIGAGSLVTKDIPAGALAYGTQLAYTAGPTHDRSCTDLAALCSTGR</sequence>
<evidence type="ECO:0000313" key="4">
    <source>
        <dbReference type="Proteomes" id="UP000192674"/>
    </source>
</evidence>
<dbReference type="SUPFAM" id="SSF51161">
    <property type="entry name" value="Trimeric LpxA-like enzymes"/>
    <property type="match status" value="1"/>
</dbReference>
<keyword evidence="2" id="KW-0677">Repeat</keyword>
<dbReference type="OrthoDB" id="2643438at2"/>
<dbReference type="Pfam" id="PF14602">
    <property type="entry name" value="Hexapep_2"/>
    <property type="match status" value="1"/>
</dbReference>
<dbReference type="GO" id="GO:0016740">
    <property type="term" value="F:transferase activity"/>
    <property type="evidence" value="ECO:0007669"/>
    <property type="project" value="UniProtKB-KW"/>
</dbReference>
<proteinExistence type="predicted"/>
<dbReference type="PANTHER" id="PTHR43300">
    <property type="entry name" value="ACETYLTRANSFERASE"/>
    <property type="match status" value="1"/>
</dbReference>
<dbReference type="InterPro" id="IPR018357">
    <property type="entry name" value="Hexapep_transf_CS"/>
</dbReference>
<evidence type="ECO:0000313" key="3">
    <source>
        <dbReference type="EMBL" id="SMD27594.1"/>
    </source>
</evidence>
<dbReference type="EMBL" id="FWXV01000030">
    <property type="protein sequence ID" value="SMD27594.1"/>
    <property type="molecule type" value="Genomic_DNA"/>
</dbReference>
<gene>
    <name evidence="3" type="ORF">SAMN05661093_11204</name>
</gene>
<name>A0A1Y5Y9M4_KIBAR</name>
<dbReference type="AlphaFoldDB" id="A0A1Y5Y9M4"/>
<dbReference type="Proteomes" id="UP000192674">
    <property type="component" value="Unassembled WGS sequence"/>
</dbReference>
<dbReference type="InterPro" id="IPR001451">
    <property type="entry name" value="Hexapep"/>
</dbReference>
<dbReference type="InterPro" id="IPR011004">
    <property type="entry name" value="Trimer_LpxA-like_sf"/>
</dbReference>